<reference evidence="2" key="1">
    <citation type="submission" date="2012-12" db="EMBL/GenBank/DDBJ databases">
        <title>Identification and characterization of a phenylalanine ammonia-lyase gene family in Isatis indigotica Fort.</title>
        <authorList>
            <person name="Liu Q."/>
            <person name="Chen J."/>
            <person name="Zhou X."/>
            <person name="Di P."/>
            <person name="Xiao Y."/>
            <person name="Xuan H."/>
            <person name="Zhang L."/>
            <person name="Chen W."/>
        </authorList>
    </citation>
    <scope>NUCLEOTIDE SEQUENCE</scope>
    <source>
        <tissue evidence="2">Salivary gland</tissue>
    </source>
</reference>
<dbReference type="EMBL" id="GADI01007989">
    <property type="protein sequence ID" value="JAA65819.1"/>
    <property type="molecule type" value="mRNA"/>
</dbReference>
<organism evidence="2">
    <name type="scientific">Ixodes ricinus</name>
    <name type="common">Common tick</name>
    <name type="synonym">Acarus ricinus</name>
    <dbReference type="NCBI Taxonomy" id="34613"/>
    <lineage>
        <taxon>Eukaryota</taxon>
        <taxon>Metazoa</taxon>
        <taxon>Ecdysozoa</taxon>
        <taxon>Arthropoda</taxon>
        <taxon>Chelicerata</taxon>
        <taxon>Arachnida</taxon>
        <taxon>Acari</taxon>
        <taxon>Parasitiformes</taxon>
        <taxon>Ixodida</taxon>
        <taxon>Ixodoidea</taxon>
        <taxon>Ixodidae</taxon>
        <taxon>Ixodinae</taxon>
        <taxon>Ixodes</taxon>
    </lineage>
</organism>
<protein>
    <submittedName>
        <fullName evidence="2">Putative ixodes 14 kDa protein</fullName>
    </submittedName>
</protein>
<evidence type="ECO:0000256" key="1">
    <source>
        <dbReference type="SAM" id="SignalP"/>
    </source>
</evidence>
<proteinExistence type="evidence at transcript level"/>
<sequence>MKVYLVKLAVLLAVMSFIFCTEDSESPAASEESTSTEFPEQPVFCSATLDDQKKIMNCAQEDKKAEQELGNHAWIFCANFTTFVTNICNNTNQVFFNMTDKEEKTLNNLILRCEKKFGVTLPPTC</sequence>
<name>A0A0K8R5S1_IXORI</name>
<accession>A0A0K8R5S1</accession>
<feature type="chain" id="PRO_5005515872" evidence="1">
    <location>
        <begin position="21"/>
        <end position="125"/>
    </location>
</feature>
<feature type="signal peptide" evidence="1">
    <location>
        <begin position="1"/>
        <end position="20"/>
    </location>
</feature>
<dbReference type="AlphaFoldDB" id="A0A0K8R5S1"/>
<keyword evidence="1" id="KW-0732">Signal</keyword>
<evidence type="ECO:0000313" key="2">
    <source>
        <dbReference type="EMBL" id="JAA65819.1"/>
    </source>
</evidence>